<accession>A0A0K8VX54</accession>
<comment type="subcellular location">
    <subcellularLocation>
        <location evidence="1">Peroxisome</location>
    </subcellularLocation>
</comment>
<sequence>MKEACELAQKNLPIAVIRVQPKEKLPAGAIDFFELISPQDVDYTQLRDYDIDPDSVVFLPFSSGTTGMPKAVQLTHNNITINDEQLELPFGFRQSGRQEVLPGILPFFHIYGLNVVMLSKISIGAKLITVPQFRPDDLVKALCEYKSTMLNVVPPIGRSTAIQLGHSLS</sequence>
<dbReference type="Pfam" id="PF00501">
    <property type="entry name" value="AMP-binding"/>
    <property type="match status" value="1"/>
</dbReference>
<gene>
    <name evidence="4" type="primary">4CL2_1</name>
    <name evidence="4" type="ORF">c0_g1_i4</name>
</gene>
<evidence type="ECO:0000313" key="4">
    <source>
        <dbReference type="EMBL" id="JAI43461.1"/>
    </source>
</evidence>
<keyword evidence="4" id="KW-0436">Ligase</keyword>
<evidence type="ECO:0000256" key="2">
    <source>
        <dbReference type="ARBA" id="ARBA00023140"/>
    </source>
</evidence>
<dbReference type="GO" id="GO:0004467">
    <property type="term" value="F:long-chain fatty acid-CoA ligase activity"/>
    <property type="evidence" value="ECO:0007669"/>
    <property type="project" value="TreeGrafter"/>
</dbReference>
<proteinExistence type="predicted"/>
<organism evidence="4">
    <name type="scientific">Bactrocera latifrons</name>
    <name type="common">Malaysian fruit fly</name>
    <name type="synonym">Chaetodacus latifrons</name>
    <dbReference type="NCBI Taxonomy" id="174628"/>
    <lineage>
        <taxon>Eukaryota</taxon>
        <taxon>Metazoa</taxon>
        <taxon>Ecdysozoa</taxon>
        <taxon>Arthropoda</taxon>
        <taxon>Hexapoda</taxon>
        <taxon>Insecta</taxon>
        <taxon>Pterygota</taxon>
        <taxon>Neoptera</taxon>
        <taxon>Endopterygota</taxon>
        <taxon>Diptera</taxon>
        <taxon>Brachycera</taxon>
        <taxon>Muscomorpha</taxon>
        <taxon>Tephritoidea</taxon>
        <taxon>Tephritidae</taxon>
        <taxon>Bactrocera</taxon>
        <taxon>Bactrocera</taxon>
    </lineage>
</organism>
<evidence type="ECO:0000256" key="1">
    <source>
        <dbReference type="ARBA" id="ARBA00004275"/>
    </source>
</evidence>
<feature type="domain" description="AMP-dependent synthetase/ligase" evidence="3">
    <location>
        <begin position="41"/>
        <end position="157"/>
    </location>
</feature>
<dbReference type="AlphaFoldDB" id="A0A0K8VX54"/>
<dbReference type="EMBL" id="GDHF01008853">
    <property type="protein sequence ID" value="JAI43461.1"/>
    <property type="molecule type" value="Transcribed_RNA"/>
</dbReference>
<dbReference type="PANTHER" id="PTHR24096">
    <property type="entry name" value="LONG-CHAIN-FATTY-ACID--COA LIGASE"/>
    <property type="match status" value="1"/>
</dbReference>
<evidence type="ECO:0000259" key="3">
    <source>
        <dbReference type="Pfam" id="PF00501"/>
    </source>
</evidence>
<dbReference type="SUPFAM" id="SSF56801">
    <property type="entry name" value="Acetyl-CoA synthetase-like"/>
    <property type="match status" value="1"/>
</dbReference>
<dbReference type="GO" id="GO:0046949">
    <property type="term" value="P:fatty-acyl-CoA biosynthetic process"/>
    <property type="evidence" value="ECO:0007669"/>
    <property type="project" value="TreeGrafter"/>
</dbReference>
<dbReference type="Gene3D" id="3.40.50.980">
    <property type="match status" value="2"/>
</dbReference>
<protein>
    <submittedName>
        <fullName evidence="4">Putative 4-coumarate--CoA ligase 2</fullName>
    </submittedName>
</protein>
<dbReference type="PROSITE" id="PS00455">
    <property type="entry name" value="AMP_BINDING"/>
    <property type="match status" value="1"/>
</dbReference>
<name>A0A0K8VX54_BACLA</name>
<dbReference type="PANTHER" id="PTHR24096:SF422">
    <property type="entry name" value="BCDNA.GH02901"/>
    <property type="match status" value="1"/>
</dbReference>
<keyword evidence="2" id="KW-0576">Peroxisome</keyword>
<dbReference type="GO" id="GO:0005777">
    <property type="term" value="C:peroxisome"/>
    <property type="evidence" value="ECO:0007669"/>
    <property type="project" value="UniProtKB-SubCell"/>
</dbReference>
<reference evidence="4" key="1">
    <citation type="submission" date="2015-06" db="EMBL/GenBank/DDBJ databases">
        <authorList>
            <person name="Hoefler B.C."/>
            <person name="Straight P.D."/>
        </authorList>
    </citation>
    <scope>NUCLEOTIDE SEQUENCE</scope>
</reference>
<dbReference type="InterPro" id="IPR000873">
    <property type="entry name" value="AMP-dep_synth/lig_dom"/>
</dbReference>
<dbReference type="InterPro" id="IPR020845">
    <property type="entry name" value="AMP-binding_CS"/>
</dbReference>
<dbReference type="OrthoDB" id="10253869at2759"/>